<sequence>MGGVGEEMRVLESREWYIASYAPQGVPNSDHLKIRTAKLSLALNSIPERHVILETLFLSVDPYLRSRMTGREDGLYFPQFNHNELIQFYAPNELEFGIGKRNREKLGEKFA</sequence>
<dbReference type="InterPro" id="IPR041694">
    <property type="entry name" value="ADH_N_2"/>
</dbReference>
<evidence type="ECO:0000313" key="2">
    <source>
        <dbReference type="EMBL" id="CAB4274197.1"/>
    </source>
</evidence>
<feature type="domain" description="Oxidoreductase N-terminal" evidence="1">
    <location>
        <begin position="14"/>
        <end position="83"/>
    </location>
</feature>
<evidence type="ECO:0000259" key="1">
    <source>
        <dbReference type="Pfam" id="PF16884"/>
    </source>
</evidence>
<dbReference type="Proteomes" id="UP000507222">
    <property type="component" value="Unassembled WGS sequence"/>
</dbReference>
<dbReference type="InterPro" id="IPR011032">
    <property type="entry name" value="GroES-like_sf"/>
</dbReference>
<protein>
    <recommendedName>
        <fullName evidence="1">Oxidoreductase N-terminal domain-containing protein</fullName>
    </recommendedName>
</protein>
<dbReference type="SUPFAM" id="SSF50129">
    <property type="entry name" value="GroES-like"/>
    <property type="match status" value="1"/>
</dbReference>
<reference evidence="2 3" key="1">
    <citation type="submission" date="2020-05" db="EMBL/GenBank/DDBJ databases">
        <authorList>
            <person name="Campoy J."/>
            <person name="Schneeberger K."/>
            <person name="Spophaly S."/>
        </authorList>
    </citation>
    <scope>NUCLEOTIDE SEQUENCE [LARGE SCALE GENOMIC DNA]</scope>
    <source>
        <strain evidence="2">PruArmRojPasFocal</strain>
    </source>
</reference>
<evidence type="ECO:0000313" key="3">
    <source>
        <dbReference type="Proteomes" id="UP000507222"/>
    </source>
</evidence>
<organism evidence="2 3">
    <name type="scientific">Prunus armeniaca</name>
    <name type="common">Apricot</name>
    <name type="synonym">Armeniaca vulgaris</name>
    <dbReference type="NCBI Taxonomy" id="36596"/>
    <lineage>
        <taxon>Eukaryota</taxon>
        <taxon>Viridiplantae</taxon>
        <taxon>Streptophyta</taxon>
        <taxon>Embryophyta</taxon>
        <taxon>Tracheophyta</taxon>
        <taxon>Spermatophyta</taxon>
        <taxon>Magnoliopsida</taxon>
        <taxon>eudicotyledons</taxon>
        <taxon>Gunneridae</taxon>
        <taxon>Pentapetalae</taxon>
        <taxon>rosids</taxon>
        <taxon>fabids</taxon>
        <taxon>Rosales</taxon>
        <taxon>Rosaceae</taxon>
        <taxon>Amygdaloideae</taxon>
        <taxon>Amygdaleae</taxon>
        <taxon>Prunus</taxon>
    </lineage>
</organism>
<dbReference type="EMBL" id="CAEKDK010000003">
    <property type="protein sequence ID" value="CAB4274197.1"/>
    <property type="molecule type" value="Genomic_DNA"/>
</dbReference>
<proteinExistence type="predicted"/>
<dbReference type="Gene3D" id="3.90.180.10">
    <property type="entry name" value="Medium-chain alcohol dehydrogenases, catalytic domain"/>
    <property type="match status" value="1"/>
</dbReference>
<dbReference type="AlphaFoldDB" id="A0A6J5UEW0"/>
<gene>
    <name evidence="2" type="ORF">CURHAP_LOCUS22615</name>
</gene>
<name>A0A6J5UEW0_PRUAR</name>
<accession>A0A6J5UEW0</accession>
<dbReference type="Pfam" id="PF16884">
    <property type="entry name" value="ADH_N_2"/>
    <property type="match status" value="1"/>
</dbReference>